<dbReference type="Pfam" id="PF01553">
    <property type="entry name" value="Acyltransferase"/>
    <property type="match status" value="1"/>
</dbReference>
<dbReference type="SMART" id="SM00563">
    <property type="entry name" value="PlsC"/>
    <property type="match status" value="1"/>
</dbReference>
<feature type="transmembrane region" description="Helical" evidence="5">
    <location>
        <begin position="6"/>
        <end position="24"/>
    </location>
</feature>
<dbReference type="PANTHER" id="PTHR10434:SF10">
    <property type="entry name" value="1-ACYL-SN-GLYCEROL-3-PHOSPHATE ACYLTRANSFERASE ACL-1-RELATED"/>
    <property type="match status" value="1"/>
</dbReference>
<name>A0ABD6EGI0_9BILA</name>
<sequence length="276" mass="31814">MDDVEFIILSVCLLLIPLWTLSAGFRFWVKLLLFGISIALAASFAALISLPFGRSPRNHRKAFWILHRLNFWMALNLDLRNTERLASSDPYIVICNHQSALDVLMVSYIWPDNCVALMKSSLRFAPAFNIYAYLCCDIFVERFVKEEAWKCVDNALSVINTFRCKVWIFPEGTRNCASNLLPFKKGAFVLAKKANLPIVPVVISSYKPFYDWETMKFDPHGNVVMYVLPAIDPTSFSDVDSLIDHCRQKMNDEFRRMSFPQEMRNSSEKVVHPPRN</sequence>
<feature type="domain" description="Phospholipid/glycerol acyltransferase" evidence="6">
    <location>
        <begin position="91"/>
        <end position="206"/>
    </location>
</feature>
<evidence type="ECO:0000259" key="6">
    <source>
        <dbReference type="SMART" id="SM00563"/>
    </source>
</evidence>
<dbReference type="CDD" id="cd07989">
    <property type="entry name" value="LPLAT_AGPAT-like"/>
    <property type="match status" value="1"/>
</dbReference>
<proteinExistence type="predicted"/>
<evidence type="ECO:0000256" key="1">
    <source>
        <dbReference type="ARBA" id="ARBA00004728"/>
    </source>
</evidence>
<dbReference type="EC" id="2.3.1.51" evidence="2"/>
<dbReference type="InterPro" id="IPR002123">
    <property type="entry name" value="Plipid/glycerol_acylTrfase"/>
</dbReference>
<feature type="transmembrane region" description="Helical" evidence="5">
    <location>
        <begin position="31"/>
        <end position="50"/>
    </location>
</feature>
<evidence type="ECO:0000313" key="7">
    <source>
        <dbReference type="EMBL" id="MFH4979100.1"/>
    </source>
</evidence>
<comment type="pathway">
    <text evidence="1">Phospholipid metabolism; CDP-diacylglycerol biosynthesis; CDP-diacylglycerol from sn-glycerol 3-phosphate: step 2/3.</text>
</comment>
<evidence type="ECO:0000256" key="4">
    <source>
        <dbReference type="ARBA" id="ARBA00023315"/>
    </source>
</evidence>
<keyword evidence="8" id="KW-1185">Reference proteome</keyword>
<evidence type="ECO:0000256" key="2">
    <source>
        <dbReference type="ARBA" id="ARBA00013211"/>
    </source>
</evidence>
<dbReference type="Proteomes" id="UP001608902">
    <property type="component" value="Unassembled WGS sequence"/>
</dbReference>
<dbReference type="AlphaFoldDB" id="A0ABD6EGI0"/>
<protein>
    <recommendedName>
        <fullName evidence="2">1-acylglycerol-3-phosphate O-acyltransferase</fullName>
        <ecNumber evidence="2">2.3.1.51</ecNumber>
    </recommendedName>
</protein>
<comment type="caution">
    <text evidence="7">The sequence shown here is derived from an EMBL/GenBank/DDBJ whole genome shotgun (WGS) entry which is preliminary data.</text>
</comment>
<evidence type="ECO:0000256" key="3">
    <source>
        <dbReference type="ARBA" id="ARBA00022679"/>
    </source>
</evidence>
<evidence type="ECO:0000313" key="8">
    <source>
        <dbReference type="Proteomes" id="UP001608902"/>
    </source>
</evidence>
<dbReference type="GO" id="GO:0003841">
    <property type="term" value="F:1-acylglycerol-3-phosphate O-acyltransferase activity"/>
    <property type="evidence" value="ECO:0007669"/>
    <property type="project" value="UniProtKB-EC"/>
</dbReference>
<dbReference type="EMBL" id="JBGFUD010003850">
    <property type="protein sequence ID" value="MFH4979100.1"/>
    <property type="molecule type" value="Genomic_DNA"/>
</dbReference>
<keyword evidence="5" id="KW-0472">Membrane</keyword>
<evidence type="ECO:0000256" key="5">
    <source>
        <dbReference type="SAM" id="Phobius"/>
    </source>
</evidence>
<keyword evidence="5" id="KW-1133">Transmembrane helix</keyword>
<keyword evidence="5" id="KW-0812">Transmembrane</keyword>
<organism evidence="7 8">
    <name type="scientific">Gnathostoma spinigerum</name>
    <dbReference type="NCBI Taxonomy" id="75299"/>
    <lineage>
        <taxon>Eukaryota</taxon>
        <taxon>Metazoa</taxon>
        <taxon>Ecdysozoa</taxon>
        <taxon>Nematoda</taxon>
        <taxon>Chromadorea</taxon>
        <taxon>Rhabditida</taxon>
        <taxon>Spirurina</taxon>
        <taxon>Gnathostomatomorpha</taxon>
        <taxon>Gnathostomatoidea</taxon>
        <taxon>Gnathostomatidae</taxon>
        <taxon>Gnathostoma</taxon>
    </lineage>
</organism>
<gene>
    <name evidence="7" type="ORF">AB6A40_005809</name>
</gene>
<keyword evidence="4" id="KW-0012">Acyltransferase</keyword>
<dbReference type="PANTHER" id="PTHR10434">
    <property type="entry name" value="1-ACYL-SN-GLYCEROL-3-PHOSPHATE ACYLTRANSFERASE"/>
    <property type="match status" value="1"/>
</dbReference>
<reference evidence="7 8" key="1">
    <citation type="submission" date="2024-08" db="EMBL/GenBank/DDBJ databases">
        <title>Gnathostoma spinigerum genome.</title>
        <authorList>
            <person name="Gonzalez-Bertolin B."/>
            <person name="Monzon S."/>
            <person name="Zaballos A."/>
            <person name="Jimenez P."/>
            <person name="Dekumyoy P."/>
            <person name="Varona S."/>
            <person name="Cuesta I."/>
            <person name="Sumanam S."/>
            <person name="Adisakwattana P."/>
            <person name="Gasser R.B."/>
            <person name="Hernandez-Gonzalez A."/>
            <person name="Young N.D."/>
            <person name="Perteguer M.J."/>
        </authorList>
    </citation>
    <scope>NUCLEOTIDE SEQUENCE [LARGE SCALE GENOMIC DNA]</scope>
    <source>
        <strain evidence="7">AL3</strain>
        <tissue evidence="7">Liver</tissue>
    </source>
</reference>
<dbReference type="SUPFAM" id="SSF69593">
    <property type="entry name" value="Glycerol-3-phosphate (1)-acyltransferase"/>
    <property type="match status" value="1"/>
</dbReference>
<keyword evidence="3" id="KW-0808">Transferase</keyword>
<accession>A0ABD6EGI0</accession>